<evidence type="ECO:0000259" key="1">
    <source>
        <dbReference type="Pfam" id="PF01909"/>
    </source>
</evidence>
<dbReference type="CDD" id="cd05403">
    <property type="entry name" value="NT_KNTase_like"/>
    <property type="match status" value="1"/>
</dbReference>
<gene>
    <name evidence="2" type="ORF">J2Z44_003252</name>
</gene>
<reference evidence="2 3" key="1">
    <citation type="submission" date="2021-03" db="EMBL/GenBank/DDBJ databases">
        <title>Genomic Encyclopedia of Type Strains, Phase IV (KMG-IV): sequencing the most valuable type-strain genomes for metagenomic binning, comparative biology and taxonomic classification.</title>
        <authorList>
            <person name="Goeker M."/>
        </authorList>
    </citation>
    <scope>NUCLEOTIDE SEQUENCE [LARGE SCALE GENOMIC DNA]</scope>
    <source>
        <strain evidence="2 3">DSM 28650</strain>
    </source>
</reference>
<dbReference type="EMBL" id="JAGGLL010000028">
    <property type="protein sequence ID" value="MBP2023415.1"/>
    <property type="molecule type" value="Genomic_DNA"/>
</dbReference>
<sequence>MFNFEIDYPSVNYKNYIECVYEFCKSNKFSMILKGSLAKGTATKFSDIDLIILGNLDGSKVDEIISLYGNPVMTNFTENPKGILILAYEDSTSVDLEIRETISQQDLENSIVLLRYDENFIIDNKNVIRKQVESNYMPNRPEWYKVLRLLHRGTIKYLSNKTHSAYGLLDEIKEGLNSLGITNLSYSNNFEGDIKLIFHRFCREFQVDSQIKGLFENLFKEFSLKVINNE</sequence>
<accession>A0ABS4K7Y6</accession>
<evidence type="ECO:0000313" key="2">
    <source>
        <dbReference type="EMBL" id="MBP2023415.1"/>
    </source>
</evidence>
<evidence type="ECO:0000313" key="3">
    <source>
        <dbReference type="Proteomes" id="UP001519308"/>
    </source>
</evidence>
<feature type="domain" description="Polymerase nucleotidyl transferase" evidence="1">
    <location>
        <begin position="24"/>
        <end position="67"/>
    </location>
</feature>
<comment type="caution">
    <text evidence="2">The sequence shown here is derived from an EMBL/GenBank/DDBJ whole genome shotgun (WGS) entry which is preliminary data.</text>
</comment>
<dbReference type="Gene3D" id="3.30.460.10">
    <property type="entry name" value="Beta Polymerase, domain 2"/>
    <property type="match status" value="1"/>
</dbReference>
<dbReference type="SUPFAM" id="SSF81301">
    <property type="entry name" value="Nucleotidyltransferase"/>
    <property type="match status" value="1"/>
</dbReference>
<protein>
    <submittedName>
        <fullName evidence="2">Nucleotidyltransferase</fullName>
    </submittedName>
</protein>
<keyword evidence="3" id="KW-1185">Reference proteome</keyword>
<dbReference type="InterPro" id="IPR043519">
    <property type="entry name" value="NT_sf"/>
</dbReference>
<dbReference type="Pfam" id="PF01909">
    <property type="entry name" value="NTP_transf_2"/>
    <property type="match status" value="1"/>
</dbReference>
<dbReference type="RefSeq" id="WP_021281679.1">
    <property type="nucleotide sequence ID" value="NZ_JAGGLL010000028.1"/>
</dbReference>
<dbReference type="InterPro" id="IPR002934">
    <property type="entry name" value="Polymerase_NTP_transf_dom"/>
</dbReference>
<organism evidence="2 3">
    <name type="scientific">Clostridium punense</name>
    <dbReference type="NCBI Taxonomy" id="1054297"/>
    <lineage>
        <taxon>Bacteria</taxon>
        <taxon>Bacillati</taxon>
        <taxon>Bacillota</taxon>
        <taxon>Clostridia</taxon>
        <taxon>Eubacteriales</taxon>
        <taxon>Clostridiaceae</taxon>
        <taxon>Clostridium</taxon>
    </lineage>
</organism>
<name>A0ABS4K7Y6_9CLOT</name>
<dbReference type="Proteomes" id="UP001519308">
    <property type="component" value="Unassembled WGS sequence"/>
</dbReference>
<proteinExistence type="predicted"/>